<dbReference type="Gene3D" id="3.40.50.10610">
    <property type="entry name" value="ABC-type transport auxiliary lipoprotein component"/>
    <property type="match status" value="1"/>
</dbReference>
<feature type="DNA-binding region" description="OmpR/PhoB-type" evidence="2">
    <location>
        <begin position="15"/>
        <end position="113"/>
    </location>
</feature>
<protein>
    <submittedName>
        <fullName evidence="5">Transcriptional regulator domain-containing protein</fullName>
    </submittedName>
</protein>
<reference evidence="5 6" key="1">
    <citation type="journal article" date="2014" name="Antonie Van Leeuwenhoek">
        <title>Hyphomonas beringensis sp. nov. and Hyphomonas chukchiensis sp. nov., isolated from surface seawater of the Bering Sea and Chukchi Sea.</title>
        <authorList>
            <person name="Li C."/>
            <person name="Lai Q."/>
            <person name="Li G."/>
            <person name="Dong C."/>
            <person name="Wang J."/>
            <person name="Liao Y."/>
            <person name="Shao Z."/>
        </authorList>
    </citation>
    <scope>NUCLEOTIDE SEQUENCE [LARGE SCALE GENOMIC DNA]</scope>
    <source>
        <strain evidence="5 6">VP2</strain>
    </source>
</reference>
<dbReference type="RefSeq" id="WP_035576766.1">
    <property type="nucleotide sequence ID" value="NZ_ARYJ01000001.1"/>
</dbReference>
<evidence type="ECO:0000313" key="5">
    <source>
        <dbReference type="EMBL" id="KCZ90881.1"/>
    </source>
</evidence>
<accession>A0A059FK14</accession>
<dbReference type="SMART" id="SM00862">
    <property type="entry name" value="Trans_reg_C"/>
    <property type="match status" value="1"/>
</dbReference>
<feature type="transmembrane region" description="Helical" evidence="3">
    <location>
        <begin position="154"/>
        <end position="173"/>
    </location>
</feature>
<dbReference type="GO" id="GO:0006355">
    <property type="term" value="P:regulation of DNA-templated transcription"/>
    <property type="evidence" value="ECO:0007669"/>
    <property type="project" value="InterPro"/>
</dbReference>
<keyword evidence="6" id="KW-1185">Reference proteome</keyword>
<dbReference type="InterPro" id="IPR001867">
    <property type="entry name" value="OmpR/PhoB-type_DNA-bd"/>
</dbReference>
<evidence type="ECO:0000259" key="4">
    <source>
        <dbReference type="PROSITE" id="PS51755"/>
    </source>
</evidence>
<dbReference type="AlphaFoldDB" id="A0A059FK14"/>
<keyword evidence="1 2" id="KW-0238">DNA-binding</keyword>
<evidence type="ECO:0000256" key="1">
    <source>
        <dbReference type="ARBA" id="ARBA00023125"/>
    </source>
</evidence>
<evidence type="ECO:0000313" key="6">
    <source>
        <dbReference type="Proteomes" id="UP000024816"/>
    </source>
</evidence>
<evidence type="ECO:0000256" key="2">
    <source>
        <dbReference type="PROSITE-ProRule" id="PRU01091"/>
    </source>
</evidence>
<keyword evidence="3" id="KW-0472">Membrane</keyword>
<comment type="caution">
    <text evidence="5">The sequence shown here is derived from an EMBL/GenBank/DDBJ whole genome shotgun (WGS) entry which is preliminary data.</text>
</comment>
<dbReference type="Pfam" id="PF00486">
    <property type="entry name" value="Trans_reg_C"/>
    <property type="match status" value="1"/>
</dbReference>
<keyword evidence="3" id="KW-0812">Transmembrane</keyword>
<dbReference type="STRING" id="1280952.HJA_00045"/>
<dbReference type="eggNOG" id="COG3710">
    <property type="taxonomic scope" value="Bacteria"/>
</dbReference>
<dbReference type="SUPFAM" id="SSF48452">
    <property type="entry name" value="TPR-like"/>
    <property type="match status" value="1"/>
</dbReference>
<dbReference type="PATRIC" id="fig|1280952.3.peg.10"/>
<keyword evidence="3" id="KW-1133">Transmembrane helix</keyword>
<dbReference type="CDD" id="cd00383">
    <property type="entry name" value="trans_reg_C"/>
    <property type="match status" value="1"/>
</dbReference>
<dbReference type="Proteomes" id="UP000024816">
    <property type="component" value="Unassembled WGS sequence"/>
</dbReference>
<evidence type="ECO:0000256" key="3">
    <source>
        <dbReference type="SAM" id="Phobius"/>
    </source>
</evidence>
<sequence>MADTFGSDTEAGQERSDFRLGALLVEPDQNCVSNGAQRHRLEPKVMKVLCVLAGRPGEVISRQELIDQVWGVEHGADESLTRAVSLLRSVLNTDKDLHSVIETIPKRGYRLVAEIGEVEEPSEAPEPAAPLVEEAAPFVREPWRRDTNISPVRYVSALVVLAVIMLWTGVLIGRSSSSAVAVPEKSIAVLPFENLSGNSEQDYFSRGLSEEIRTLLTQLDELKVAGRAPPSVGTAEGMDAQALGKTLRVSHVLTGSIRSDQDRIKVSAELIDTESGYQVWSHGYDRLLSAQSLFDLQKDIATDVAGALSVSLNVQEPNRILGSDTHSLEAYNYYLSAREADVFGMGDRSEMLALLHKALELDPDYGAARVTLAMNTGAQAWNASTPAEASAFLAEGRAMAEEAVRLNPDLAQAYTALANFQALDGDWLEAGRDNRIALERSPNLRVLHDQTIFLMRTGRVEEALSIAQRGQSSDPLNPDRAATLAMAYALLGRHEAAQASLEHYWTLQLPPGDWDAYAWTIEMQAPQTVESLTALCRRLVGADPSLRPLLAPVIEALPDTGAALRAVGAQFESGAGAHPNRFEILAALAAQLGDPELALRIWRHELEGTRLRLMRVWGPVYADMRRLPGFADLMTGIGLPAYWREFGWPDRCRPAGASGFDCF</sequence>
<gene>
    <name evidence="5" type="ORF">HJA_00045</name>
</gene>
<dbReference type="eggNOG" id="COG5616">
    <property type="taxonomic scope" value="Bacteria"/>
</dbReference>
<dbReference type="InterPro" id="IPR036388">
    <property type="entry name" value="WH-like_DNA-bd_sf"/>
</dbReference>
<dbReference type="GO" id="GO:0003677">
    <property type="term" value="F:DNA binding"/>
    <property type="evidence" value="ECO:0007669"/>
    <property type="project" value="UniProtKB-UniRule"/>
</dbReference>
<dbReference type="SUPFAM" id="SSF46894">
    <property type="entry name" value="C-terminal effector domain of the bipartite response regulators"/>
    <property type="match status" value="1"/>
</dbReference>
<dbReference type="GO" id="GO:0000160">
    <property type="term" value="P:phosphorelay signal transduction system"/>
    <property type="evidence" value="ECO:0007669"/>
    <property type="project" value="InterPro"/>
</dbReference>
<dbReference type="eggNOG" id="COG0457">
    <property type="taxonomic scope" value="Bacteria"/>
</dbReference>
<dbReference type="InterPro" id="IPR016032">
    <property type="entry name" value="Sig_transdc_resp-reg_C-effctor"/>
</dbReference>
<dbReference type="EMBL" id="ARYJ01000001">
    <property type="protein sequence ID" value="KCZ90881.1"/>
    <property type="molecule type" value="Genomic_DNA"/>
</dbReference>
<dbReference type="PROSITE" id="PS51755">
    <property type="entry name" value="OMPR_PHOB"/>
    <property type="match status" value="1"/>
</dbReference>
<organism evidence="5 6">
    <name type="scientific">Hyphomonas jannaschiana VP2</name>
    <dbReference type="NCBI Taxonomy" id="1280952"/>
    <lineage>
        <taxon>Bacteria</taxon>
        <taxon>Pseudomonadati</taxon>
        <taxon>Pseudomonadota</taxon>
        <taxon>Alphaproteobacteria</taxon>
        <taxon>Hyphomonadales</taxon>
        <taxon>Hyphomonadaceae</taxon>
        <taxon>Hyphomonas</taxon>
    </lineage>
</organism>
<proteinExistence type="predicted"/>
<feature type="domain" description="OmpR/PhoB-type" evidence="4">
    <location>
        <begin position="15"/>
        <end position="113"/>
    </location>
</feature>
<dbReference type="Gene3D" id="1.10.10.10">
    <property type="entry name" value="Winged helix-like DNA-binding domain superfamily/Winged helix DNA-binding domain"/>
    <property type="match status" value="1"/>
</dbReference>
<name>A0A059FK14_9PROT</name>
<dbReference type="OrthoDB" id="105971at2"/>
<dbReference type="InterPro" id="IPR011990">
    <property type="entry name" value="TPR-like_helical_dom_sf"/>
</dbReference>
<dbReference type="Gene3D" id="1.25.40.10">
    <property type="entry name" value="Tetratricopeptide repeat domain"/>
    <property type="match status" value="1"/>
</dbReference>